<evidence type="ECO:0000256" key="1">
    <source>
        <dbReference type="SAM" id="SignalP"/>
    </source>
</evidence>
<dbReference type="EMBL" id="JACVFC010000003">
    <property type="protein sequence ID" value="MBC9933492.1"/>
    <property type="molecule type" value="Genomic_DNA"/>
</dbReference>
<feature type="signal peptide" evidence="1">
    <location>
        <begin position="1"/>
        <end position="22"/>
    </location>
</feature>
<name>A0ABR7TV44_9BACT</name>
<reference evidence="2 3" key="1">
    <citation type="submission" date="2020-09" db="EMBL/GenBank/DDBJ databases">
        <title>Genome sequences of type strains of Chitinophaga qingshengii and Chitinophaga varians.</title>
        <authorList>
            <person name="Kittiwongwattana C."/>
        </authorList>
    </citation>
    <scope>NUCLEOTIDE SEQUENCE [LARGE SCALE GENOMIC DNA]</scope>
    <source>
        <strain evidence="2 3">JCM 30026</strain>
    </source>
</reference>
<dbReference type="PROSITE" id="PS51257">
    <property type="entry name" value="PROKAR_LIPOPROTEIN"/>
    <property type="match status" value="1"/>
</dbReference>
<keyword evidence="1" id="KW-0732">Signal</keyword>
<evidence type="ECO:0000313" key="2">
    <source>
        <dbReference type="EMBL" id="MBC9933492.1"/>
    </source>
</evidence>
<protein>
    <recommendedName>
        <fullName evidence="4">Lipoprotein</fullName>
    </recommendedName>
</protein>
<organism evidence="2 3">
    <name type="scientific">Chitinophaga qingshengii</name>
    <dbReference type="NCBI Taxonomy" id="1569794"/>
    <lineage>
        <taxon>Bacteria</taxon>
        <taxon>Pseudomonadati</taxon>
        <taxon>Bacteroidota</taxon>
        <taxon>Chitinophagia</taxon>
        <taxon>Chitinophagales</taxon>
        <taxon>Chitinophagaceae</taxon>
        <taxon>Chitinophaga</taxon>
    </lineage>
</organism>
<dbReference type="Proteomes" id="UP000659124">
    <property type="component" value="Unassembled WGS sequence"/>
</dbReference>
<evidence type="ECO:0008006" key="4">
    <source>
        <dbReference type="Google" id="ProtNLM"/>
    </source>
</evidence>
<evidence type="ECO:0000313" key="3">
    <source>
        <dbReference type="Proteomes" id="UP000659124"/>
    </source>
</evidence>
<keyword evidence="3" id="KW-1185">Reference proteome</keyword>
<feature type="chain" id="PRO_5047131240" description="Lipoprotein" evidence="1">
    <location>
        <begin position="23"/>
        <end position="186"/>
    </location>
</feature>
<accession>A0ABR7TV44</accession>
<proteinExistence type="predicted"/>
<sequence length="186" mass="20608">MEYQIKTWISPTVLLALPLAVACQSSPTVNNADMQTFLNELCKNATVSITDKTERDRQPASQFHIVTKFPLSGAQLTAYRKNGGTLMNNDDDIANRVTYIIKGYTLTNEKNEQLTFPDTGKPDHLQLYGITGDDNTPHQSLGLKITLNKNFEKLQGHIVCEFTAPGGAKKEVKIPVNISIQDNVTE</sequence>
<gene>
    <name evidence="2" type="ORF">ICL07_24085</name>
</gene>
<comment type="caution">
    <text evidence="2">The sequence shown here is derived from an EMBL/GenBank/DDBJ whole genome shotgun (WGS) entry which is preliminary data.</text>
</comment>
<dbReference type="RefSeq" id="WP_188090588.1">
    <property type="nucleotide sequence ID" value="NZ_JACVFC010000003.1"/>
</dbReference>